<name>A0A2N3I115_9BACT</name>
<dbReference type="SUPFAM" id="SSF49899">
    <property type="entry name" value="Concanavalin A-like lectins/glucanases"/>
    <property type="match status" value="1"/>
</dbReference>
<dbReference type="Proteomes" id="UP000233535">
    <property type="component" value="Unassembled WGS sequence"/>
</dbReference>
<dbReference type="PROSITE" id="PS51762">
    <property type="entry name" value="GH16_2"/>
    <property type="match status" value="1"/>
</dbReference>
<organism evidence="3 4">
    <name type="scientific">Labilibaculum filiforme</name>
    <dbReference type="NCBI Taxonomy" id="1940526"/>
    <lineage>
        <taxon>Bacteria</taxon>
        <taxon>Pseudomonadati</taxon>
        <taxon>Bacteroidota</taxon>
        <taxon>Bacteroidia</taxon>
        <taxon>Marinilabiliales</taxon>
        <taxon>Marinifilaceae</taxon>
        <taxon>Labilibaculum</taxon>
    </lineage>
</organism>
<feature type="domain" description="GH16" evidence="2">
    <location>
        <begin position="13"/>
        <end position="254"/>
    </location>
</feature>
<comment type="similarity">
    <text evidence="1">Belongs to the glycosyl hydrolase 16 family.</text>
</comment>
<dbReference type="InterPro" id="IPR000757">
    <property type="entry name" value="Beta-glucanase-like"/>
</dbReference>
<gene>
    <name evidence="3" type="ORF">BZG02_07725</name>
</gene>
<dbReference type="Pfam" id="PF00722">
    <property type="entry name" value="Glyco_hydro_16"/>
    <property type="match status" value="1"/>
</dbReference>
<dbReference type="GO" id="GO:0004553">
    <property type="term" value="F:hydrolase activity, hydrolyzing O-glycosyl compounds"/>
    <property type="evidence" value="ECO:0007669"/>
    <property type="project" value="InterPro"/>
</dbReference>
<dbReference type="PANTHER" id="PTHR10963:SF55">
    <property type="entry name" value="GLYCOSIDE HYDROLASE FAMILY 16 PROTEIN"/>
    <property type="match status" value="1"/>
</dbReference>
<evidence type="ECO:0000313" key="4">
    <source>
        <dbReference type="Proteomes" id="UP000233535"/>
    </source>
</evidence>
<dbReference type="GO" id="GO:0005975">
    <property type="term" value="P:carbohydrate metabolic process"/>
    <property type="evidence" value="ECO:0007669"/>
    <property type="project" value="InterPro"/>
</dbReference>
<dbReference type="InterPro" id="IPR050546">
    <property type="entry name" value="Glycosyl_Hydrlase_16"/>
</dbReference>
<dbReference type="PANTHER" id="PTHR10963">
    <property type="entry name" value="GLYCOSYL HYDROLASE-RELATED"/>
    <property type="match status" value="1"/>
</dbReference>
<accession>A0A2N3I115</accession>
<reference evidence="3 4" key="1">
    <citation type="journal article" date="2017" name="Front. Microbiol.">
        <title>Labilibaculum manganireducens gen. nov., sp. nov. and Labilibaculum filiforme sp. nov., Novel Bacteroidetes Isolated from Subsurface Sediments of the Baltic Sea.</title>
        <authorList>
            <person name="Vandieken V."/>
            <person name="Marshall I.P."/>
            <person name="Niemann H."/>
            <person name="Engelen B."/>
            <person name="Cypionka H."/>
        </authorList>
    </citation>
    <scope>NUCLEOTIDE SEQUENCE [LARGE SCALE GENOMIC DNA]</scope>
    <source>
        <strain evidence="3 4">59.16B</strain>
    </source>
</reference>
<dbReference type="AlphaFoldDB" id="A0A2N3I115"/>
<dbReference type="EMBL" id="MVDD01000004">
    <property type="protein sequence ID" value="PKQ64010.1"/>
    <property type="molecule type" value="Genomic_DNA"/>
</dbReference>
<dbReference type="CDD" id="cd08023">
    <property type="entry name" value="GH16_laminarinase_like"/>
    <property type="match status" value="1"/>
</dbReference>
<comment type="caution">
    <text evidence="3">The sequence shown here is derived from an EMBL/GenBank/DDBJ whole genome shotgun (WGS) entry which is preliminary data.</text>
</comment>
<keyword evidence="4" id="KW-1185">Reference proteome</keyword>
<evidence type="ECO:0000256" key="1">
    <source>
        <dbReference type="ARBA" id="ARBA00006865"/>
    </source>
</evidence>
<dbReference type="Gene3D" id="2.60.120.200">
    <property type="match status" value="1"/>
</dbReference>
<evidence type="ECO:0000259" key="2">
    <source>
        <dbReference type="PROSITE" id="PS51762"/>
    </source>
</evidence>
<proteinExistence type="inferred from homology"/>
<protein>
    <recommendedName>
        <fullName evidence="2">GH16 domain-containing protein</fullName>
    </recommendedName>
</protein>
<dbReference type="InterPro" id="IPR013320">
    <property type="entry name" value="ConA-like_dom_sf"/>
</dbReference>
<evidence type="ECO:0000313" key="3">
    <source>
        <dbReference type="EMBL" id="PKQ64010.1"/>
    </source>
</evidence>
<sequence length="254" mass="27961">MITKQISITQDDPDYLNNMTLVWADEFDGTSVDTDNWTFETGAGGWGNNELQNYTNGDNATIADGKLVITAKKVNDSKVAGSYTSTRMISKGKQSFTYGRMEIRAKLPSGTGIWPAIWMLGEDISSVGWPACGEIDIMEYVGYEPDKVHATVHTTAGSGANGDGSSKTLESAEEEFHIYGLLWDEDELNFYIDTPENITHTYAPATKTASNWPFDKAQFFILNVAVGGNWGGAQGIDNTIFPQSMQVDYVRVYQ</sequence>